<evidence type="ECO:0000256" key="3">
    <source>
        <dbReference type="ARBA" id="ARBA00022989"/>
    </source>
</evidence>
<dbReference type="Pfam" id="PF20684">
    <property type="entry name" value="Fung_rhodopsin"/>
    <property type="match status" value="2"/>
</dbReference>
<dbReference type="GO" id="GO:0016020">
    <property type="term" value="C:membrane"/>
    <property type="evidence" value="ECO:0007669"/>
    <property type="project" value="UniProtKB-SubCell"/>
</dbReference>
<sequence length="525" mass="58749">MANTSVSDVFARRQAVMFAVVKTVTRLPISLDLSWLTKPRRRALKTPLERQAKAQQRAYTTLSANMSTTPPPTTNPSLWTTTIPNKTPVLIIVSTVFLFLSTGFFLARFLYRWRTHQRGWDDLMALLAYLTLAIQTAFLYASATHGFGKHRADLPRSEFSKAMFYFYLYQICYKIIGGFTKLNFCFLYLRIFGQSKGFAKVVNANSAIIAAGTVAFTVGTVFQCVPVKRNWDRRVAGYCISNMGFWYAHAGFNTLMDIVVSAISVRGNKNVVAKMMLLVFCLPLFEISKLHTKLSTKISVGAIFVLGFFTIAASIVRMAMLYHSAKSTDDPTWGSLNGWLWTEIEANTAVICCCLPALRNLFVQGCRILRGKSGPETPTNTQNITKSQTRRLIRREEPTRPTQSRAYGNFSEAKYCPPGSTQNLAADISKPTRAWFSQPFHYHRKSGSGSSDTELTKAEEGGAGIVLGSTAPRLDTGSIYKTMAVDVQSKRDSRFGQEYGYHLPEVDEGRKGEEEISLSEILRER</sequence>
<dbReference type="AlphaFoldDB" id="A0A6A6CEG5"/>
<dbReference type="PANTHER" id="PTHR33048">
    <property type="entry name" value="PTH11-LIKE INTEGRAL MEMBRANE PROTEIN (AFU_ORTHOLOGUE AFUA_5G11245)"/>
    <property type="match status" value="1"/>
</dbReference>
<dbReference type="RefSeq" id="XP_033665509.1">
    <property type="nucleotide sequence ID" value="XM_033807501.1"/>
</dbReference>
<dbReference type="Proteomes" id="UP000799537">
    <property type="component" value="Unassembled WGS sequence"/>
</dbReference>
<evidence type="ECO:0000256" key="2">
    <source>
        <dbReference type="ARBA" id="ARBA00022692"/>
    </source>
</evidence>
<protein>
    <recommendedName>
        <fullName evidence="8">Rhodopsin domain-containing protein</fullName>
    </recommendedName>
</protein>
<dbReference type="PANTHER" id="PTHR33048:SF55">
    <property type="entry name" value="INTEGRAL MEMBRANE PROTEIN"/>
    <property type="match status" value="1"/>
</dbReference>
<dbReference type="EMBL" id="ML993603">
    <property type="protein sequence ID" value="KAF2164620.1"/>
    <property type="molecule type" value="Genomic_DNA"/>
</dbReference>
<feature type="transmembrane region" description="Helical" evidence="7">
    <location>
        <begin position="298"/>
        <end position="316"/>
    </location>
</feature>
<feature type="domain" description="Rhodopsin" evidence="8">
    <location>
        <begin position="107"/>
        <end position="265"/>
    </location>
</feature>
<evidence type="ECO:0000259" key="8">
    <source>
        <dbReference type="Pfam" id="PF20684"/>
    </source>
</evidence>
<feature type="transmembrane region" description="Helical" evidence="7">
    <location>
        <begin position="89"/>
        <end position="111"/>
    </location>
</feature>
<gene>
    <name evidence="9" type="ORF">M409DRAFT_25017</name>
</gene>
<feature type="domain" description="Rhodopsin" evidence="8">
    <location>
        <begin position="277"/>
        <end position="363"/>
    </location>
</feature>
<feature type="region of interest" description="Disordered" evidence="6">
    <location>
        <begin position="506"/>
        <end position="525"/>
    </location>
</feature>
<keyword evidence="2 7" id="KW-0812">Transmembrane</keyword>
<evidence type="ECO:0000256" key="5">
    <source>
        <dbReference type="ARBA" id="ARBA00038359"/>
    </source>
</evidence>
<evidence type="ECO:0000256" key="1">
    <source>
        <dbReference type="ARBA" id="ARBA00004141"/>
    </source>
</evidence>
<reference evidence="9" key="1">
    <citation type="journal article" date="2020" name="Stud. Mycol.">
        <title>101 Dothideomycetes genomes: a test case for predicting lifestyles and emergence of pathogens.</title>
        <authorList>
            <person name="Haridas S."/>
            <person name="Albert R."/>
            <person name="Binder M."/>
            <person name="Bloem J."/>
            <person name="Labutti K."/>
            <person name="Salamov A."/>
            <person name="Andreopoulos B."/>
            <person name="Baker S."/>
            <person name="Barry K."/>
            <person name="Bills G."/>
            <person name="Bluhm B."/>
            <person name="Cannon C."/>
            <person name="Castanera R."/>
            <person name="Culley D."/>
            <person name="Daum C."/>
            <person name="Ezra D."/>
            <person name="Gonzalez J."/>
            <person name="Henrissat B."/>
            <person name="Kuo A."/>
            <person name="Liang C."/>
            <person name="Lipzen A."/>
            <person name="Lutzoni F."/>
            <person name="Magnuson J."/>
            <person name="Mondo S."/>
            <person name="Nolan M."/>
            <person name="Ohm R."/>
            <person name="Pangilinan J."/>
            <person name="Park H.-J."/>
            <person name="Ramirez L."/>
            <person name="Alfaro M."/>
            <person name="Sun H."/>
            <person name="Tritt A."/>
            <person name="Yoshinaga Y."/>
            <person name="Zwiers L.-H."/>
            <person name="Turgeon B."/>
            <person name="Goodwin S."/>
            <person name="Spatafora J."/>
            <person name="Crous P."/>
            <person name="Grigoriev I."/>
        </authorList>
    </citation>
    <scope>NUCLEOTIDE SEQUENCE</scope>
    <source>
        <strain evidence="9">ATCC 36951</strain>
    </source>
</reference>
<keyword evidence="3 7" id="KW-1133">Transmembrane helix</keyword>
<dbReference type="InterPro" id="IPR049326">
    <property type="entry name" value="Rhodopsin_dom_fungi"/>
</dbReference>
<accession>A0A6A6CEG5</accession>
<feature type="transmembrane region" description="Helical" evidence="7">
    <location>
        <begin position="163"/>
        <end position="189"/>
    </location>
</feature>
<comment type="subcellular location">
    <subcellularLocation>
        <location evidence="1">Membrane</location>
        <topology evidence="1">Multi-pass membrane protein</topology>
    </subcellularLocation>
</comment>
<dbReference type="OrthoDB" id="5413793at2759"/>
<evidence type="ECO:0000256" key="4">
    <source>
        <dbReference type="ARBA" id="ARBA00023136"/>
    </source>
</evidence>
<dbReference type="GeneID" id="54560773"/>
<feature type="transmembrane region" description="Helical" evidence="7">
    <location>
        <begin position="201"/>
        <end position="223"/>
    </location>
</feature>
<keyword evidence="4 7" id="KW-0472">Membrane</keyword>
<dbReference type="InterPro" id="IPR052337">
    <property type="entry name" value="SAT4-like"/>
</dbReference>
<feature type="transmembrane region" description="Helical" evidence="7">
    <location>
        <begin position="123"/>
        <end position="143"/>
    </location>
</feature>
<evidence type="ECO:0000256" key="7">
    <source>
        <dbReference type="SAM" id="Phobius"/>
    </source>
</evidence>
<feature type="transmembrane region" description="Helical" evidence="7">
    <location>
        <begin position="243"/>
        <end position="263"/>
    </location>
</feature>
<evidence type="ECO:0000313" key="10">
    <source>
        <dbReference type="Proteomes" id="UP000799537"/>
    </source>
</evidence>
<evidence type="ECO:0000256" key="6">
    <source>
        <dbReference type="SAM" id="MobiDB-lite"/>
    </source>
</evidence>
<comment type="similarity">
    <text evidence="5">Belongs to the SAT4 family.</text>
</comment>
<proteinExistence type="inferred from homology"/>
<keyword evidence="10" id="KW-1185">Reference proteome</keyword>
<evidence type="ECO:0000313" key="9">
    <source>
        <dbReference type="EMBL" id="KAF2164620.1"/>
    </source>
</evidence>
<organism evidence="9 10">
    <name type="scientific">Zasmidium cellare ATCC 36951</name>
    <dbReference type="NCBI Taxonomy" id="1080233"/>
    <lineage>
        <taxon>Eukaryota</taxon>
        <taxon>Fungi</taxon>
        <taxon>Dikarya</taxon>
        <taxon>Ascomycota</taxon>
        <taxon>Pezizomycotina</taxon>
        <taxon>Dothideomycetes</taxon>
        <taxon>Dothideomycetidae</taxon>
        <taxon>Mycosphaerellales</taxon>
        <taxon>Mycosphaerellaceae</taxon>
        <taxon>Zasmidium</taxon>
    </lineage>
</organism>
<name>A0A6A6CEG5_ZASCE</name>